<dbReference type="Pfam" id="PF16199">
    <property type="entry name" value="Radical_SAM_C"/>
    <property type="match status" value="1"/>
</dbReference>
<dbReference type="InterPro" id="IPR006638">
    <property type="entry name" value="Elp3/MiaA/NifB-like_rSAM"/>
</dbReference>
<evidence type="ECO:0000259" key="7">
    <source>
        <dbReference type="PROSITE" id="PS51918"/>
    </source>
</evidence>
<dbReference type="STRING" id="1424294.Gferi_23180"/>
<keyword evidence="9" id="KW-1185">Reference proteome</keyword>
<dbReference type="EMBL" id="CP017269">
    <property type="protein sequence ID" value="AOT72189.1"/>
    <property type="molecule type" value="Genomic_DNA"/>
</dbReference>
<sequence length="321" mass="37263">METKSRYRTYSQYLREKYGEKVYKIPLNLPVTCPNRDGILGRNGCIFCGEEGTGFESLCNKISVSEQLDQNIKYIQEKYKAGKFIAFFQNFTNTYLPLSDFKGYMGEVLQDNVVEIAVSTRPDCIHDDYLEYLKDLQYRTGKNISIELGLQSVNYYTLQKINRGHTLAEFIDAMLKIKKFGFSSCVHLILNLPWDHEADVIEGAKILSALGVEQVKLHSLYIVKGTEMGRQYENGQIKLISLEEYVDRVITFLEYLDPNIVLQRIIGRAPEENTLFCNWGTSWWKIKDMIDEKMEHTDSYQGKKFNYLNGKAVKHFVPEKR</sequence>
<evidence type="ECO:0000313" key="8">
    <source>
        <dbReference type="EMBL" id="AOT72189.1"/>
    </source>
</evidence>
<dbReference type="PROSITE" id="PS51918">
    <property type="entry name" value="RADICAL_SAM"/>
    <property type="match status" value="1"/>
</dbReference>
<dbReference type="SFLD" id="SFLDG01086">
    <property type="entry name" value="elongater_protein-like"/>
    <property type="match status" value="1"/>
</dbReference>
<evidence type="ECO:0000256" key="4">
    <source>
        <dbReference type="ARBA" id="ARBA00022723"/>
    </source>
</evidence>
<keyword evidence="4" id="KW-0479">Metal-binding</keyword>
<evidence type="ECO:0000256" key="3">
    <source>
        <dbReference type="ARBA" id="ARBA00022691"/>
    </source>
</evidence>
<dbReference type="Pfam" id="PF04055">
    <property type="entry name" value="Radical_SAM"/>
    <property type="match status" value="1"/>
</dbReference>
<dbReference type="SFLD" id="SFLDS00029">
    <property type="entry name" value="Radical_SAM"/>
    <property type="match status" value="1"/>
</dbReference>
<dbReference type="GO" id="GO:0046872">
    <property type="term" value="F:metal ion binding"/>
    <property type="evidence" value="ECO:0007669"/>
    <property type="project" value="UniProtKB-KW"/>
</dbReference>
<dbReference type="SFLD" id="SFLDG01091">
    <property type="entry name" value="uncharacterized_CHP01210-like"/>
    <property type="match status" value="1"/>
</dbReference>
<dbReference type="PANTHER" id="PTHR11135">
    <property type="entry name" value="HISTONE ACETYLTRANSFERASE-RELATED"/>
    <property type="match status" value="1"/>
</dbReference>
<evidence type="ECO:0000256" key="1">
    <source>
        <dbReference type="ARBA" id="ARBA00001966"/>
    </source>
</evidence>
<comment type="cofactor">
    <cofactor evidence="1">
        <name>[4Fe-4S] cluster</name>
        <dbReference type="ChEBI" id="CHEBI:49883"/>
    </cofactor>
</comment>
<organism evidence="8 9">
    <name type="scientific">Geosporobacter ferrireducens</name>
    <dbReference type="NCBI Taxonomy" id="1424294"/>
    <lineage>
        <taxon>Bacteria</taxon>
        <taxon>Bacillati</taxon>
        <taxon>Bacillota</taxon>
        <taxon>Clostridia</taxon>
        <taxon>Peptostreptococcales</taxon>
        <taxon>Thermotaleaceae</taxon>
        <taxon>Geosporobacter</taxon>
    </lineage>
</organism>
<feature type="domain" description="Radical SAM core" evidence="7">
    <location>
        <begin position="17"/>
        <end position="259"/>
    </location>
</feature>
<protein>
    <submittedName>
        <fullName evidence="8">TIGR01212 family radical SAM protein</fullName>
    </submittedName>
</protein>
<evidence type="ECO:0000313" key="9">
    <source>
        <dbReference type="Proteomes" id="UP000095743"/>
    </source>
</evidence>
<dbReference type="InterPro" id="IPR032432">
    <property type="entry name" value="Radical_SAM_C"/>
</dbReference>
<dbReference type="SUPFAM" id="SSF102114">
    <property type="entry name" value="Radical SAM enzymes"/>
    <property type="match status" value="1"/>
</dbReference>
<dbReference type="InterPro" id="IPR039661">
    <property type="entry name" value="ELP3"/>
</dbReference>
<dbReference type="OrthoDB" id="9801689at2"/>
<dbReference type="GO" id="GO:0051539">
    <property type="term" value="F:4 iron, 4 sulfur cluster binding"/>
    <property type="evidence" value="ECO:0007669"/>
    <property type="project" value="UniProtKB-KW"/>
</dbReference>
<proteinExistence type="predicted"/>
<dbReference type="NCBIfam" id="TIGR01212">
    <property type="entry name" value="TIGR01212 family radical SAM protein"/>
    <property type="match status" value="1"/>
</dbReference>
<dbReference type="PANTHER" id="PTHR11135:SF1">
    <property type="entry name" value="PROTEIN YHCC"/>
    <property type="match status" value="1"/>
</dbReference>
<dbReference type="KEGG" id="gfe:Gferi_23180"/>
<keyword evidence="6" id="KW-0411">Iron-sulfur</keyword>
<dbReference type="Gene3D" id="3.30.750.200">
    <property type="match status" value="1"/>
</dbReference>
<dbReference type="InterPro" id="IPR005911">
    <property type="entry name" value="YhcC-like"/>
</dbReference>
<gene>
    <name evidence="8" type="ORF">Gferi_23180</name>
</gene>
<dbReference type="InterPro" id="IPR058240">
    <property type="entry name" value="rSAM_sf"/>
</dbReference>
<keyword evidence="2" id="KW-0004">4Fe-4S</keyword>
<dbReference type="Proteomes" id="UP000095743">
    <property type="component" value="Chromosome"/>
</dbReference>
<dbReference type="InterPro" id="IPR007197">
    <property type="entry name" value="rSAM"/>
</dbReference>
<name>A0A1D8GMN9_9FIRM</name>
<dbReference type="SMART" id="SM00729">
    <property type="entry name" value="Elp3"/>
    <property type="match status" value="1"/>
</dbReference>
<dbReference type="AlphaFoldDB" id="A0A1D8GMN9"/>
<accession>A0A1D8GMN9</accession>
<evidence type="ECO:0000256" key="2">
    <source>
        <dbReference type="ARBA" id="ARBA00022485"/>
    </source>
</evidence>
<dbReference type="GO" id="GO:0003824">
    <property type="term" value="F:catalytic activity"/>
    <property type="evidence" value="ECO:0007669"/>
    <property type="project" value="InterPro"/>
</dbReference>
<evidence type="ECO:0000256" key="5">
    <source>
        <dbReference type="ARBA" id="ARBA00023004"/>
    </source>
</evidence>
<dbReference type="RefSeq" id="WP_069980504.1">
    <property type="nucleotide sequence ID" value="NZ_CP017269.1"/>
</dbReference>
<reference evidence="8 9" key="1">
    <citation type="submission" date="2016-09" db="EMBL/GenBank/DDBJ databases">
        <title>Genomic analysis reveals versatility of anaerobic energy metabolism of Geosporobacter ferrireducens IRF9 of phylum Firmicutes.</title>
        <authorList>
            <person name="Kim S.-J."/>
        </authorList>
    </citation>
    <scope>NUCLEOTIDE SEQUENCE [LARGE SCALE GENOMIC DNA]</scope>
    <source>
        <strain evidence="8 9">IRF9</strain>
    </source>
</reference>
<keyword evidence="5" id="KW-0408">Iron</keyword>
<keyword evidence="3" id="KW-0949">S-adenosyl-L-methionine</keyword>
<evidence type="ECO:0000256" key="6">
    <source>
        <dbReference type="ARBA" id="ARBA00023014"/>
    </source>
</evidence>